<evidence type="ECO:0000259" key="3">
    <source>
        <dbReference type="Pfam" id="PF13472"/>
    </source>
</evidence>
<evidence type="ECO:0000256" key="2">
    <source>
        <dbReference type="SAM" id="SignalP"/>
    </source>
</evidence>
<comment type="caution">
    <text evidence="4">The sequence shown here is derived from an EMBL/GenBank/DDBJ whole genome shotgun (WGS) entry which is preliminary data.</text>
</comment>
<sequence>MKPLFIPSIGALLGAAQLAATAAVYGWHSEVSANNTHPFAEFANHNAAVLRRQSKVPLRILTLGASIANGVGSSTGNGFRKPIRDALRFDGWEVNMVGSKQAGTMVDWDNEGTPSAIITDLYEYFPNSAGFKANVVLINLGTNDANGNIDVAHAGDRMEVLLSQIWDSPDMAKTCIILSTLIPSKKDAGKKNNPIINRQYRQLVSDLQSSKCIYLADMDPESGPAAGWLYNDISDVDFIHPNDLGHSKMAYIFWKALTRAANDGKIVSPAIIDLTGVQSGCDKKAGDGKYAGALTQQGWGIDDGIYYHDSEGMGTVLEINSAWDRNQWRFARLYGPKHDDFVGWFEKSTTEHAFGVWKNLGNGKFEKIADLNPDLFCNPAGVNFIDMNADGYDDLVCIDGNGNAYLSINQKDGTDTKPPTFKRVSDTALIKTNEGYPQDKVRMTDIDGDGRGDYCIIDGGGNIRCWRNGWVDDIPKYWQDLGQRFEAKGKGDYRGVRFVDMNGDGRDDWIWVSDIGAVETWTNARSCAEGKLGDGLNVAWRQGFHKGESDGDTHYGLPEDAKNDTALRDRIMFGRVYGEPEDLGLLGKMDYVYLQHEKIADDNHKFSMRVWKNTGFGGTKLKADGNKYCNMVGHEDGREDFVWTLSTGKMRLFPNKGLKQLTTGQSFWGASAIIWDPVQLINKELNRRDIHLMDWDGDGICDIVWLNPDNQNRPSVWINHYDTTKNWDAAATWEYYADPPSARAADVHCAETRGLDLHDLPVRFGDIDGNKRDDFLCIRPDGHVTAYVHNDDNSWKSIGQVKFEDGMDRANLRWADVNGDGKDDMIWINKFNGEGTAFYNRGYADPAKNKGSVIHWDKTPKAVYVTVHRAGTCIYFPDLDGNGRADLHAIGGTFTNTAETWFNPSCGLTDREGDDAGCCADPKLPVQPGSTD</sequence>
<dbReference type="Pfam" id="PF13472">
    <property type="entry name" value="Lipase_GDSL_2"/>
    <property type="match status" value="1"/>
</dbReference>
<keyword evidence="5" id="KW-1185">Reference proteome</keyword>
<dbReference type="PANTHER" id="PTHR30383">
    <property type="entry name" value="THIOESTERASE 1/PROTEASE 1/LYSOPHOSPHOLIPASE L1"/>
    <property type="match status" value="1"/>
</dbReference>
<keyword evidence="1 2" id="KW-0732">Signal</keyword>
<evidence type="ECO:0000313" key="4">
    <source>
        <dbReference type="EMBL" id="KAK0625151.1"/>
    </source>
</evidence>
<feature type="chain" id="PRO_5041352991" evidence="2">
    <location>
        <begin position="22"/>
        <end position="932"/>
    </location>
</feature>
<feature type="domain" description="SGNH hydrolase-type esterase" evidence="3">
    <location>
        <begin position="63"/>
        <end position="246"/>
    </location>
</feature>
<dbReference type="Proteomes" id="UP001174934">
    <property type="component" value="Unassembled WGS sequence"/>
</dbReference>
<name>A0AA39X0X9_9PEZI</name>
<dbReference type="InterPro" id="IPR051532">
    <property type="entry name" value="Ester_Hydrolysis_Enzymes"/>
</dbReference>
<dbReference type="InterPro" id="IPR028994">
    <property type="entry name" value="Integrin_alpha_N"/>
</dbReference>
<protein>
    <submittedName>
        <fullName evidence="4">Family 3 carbohydrate esterase</fullName>
    </submittedName>
</protein>
<reference evidence="4" key="1">
    <citation type="submission" date="2023-06" db="EMBL/GenBank/DDBJ databases">
        <title>Genome-scale phylogeny and comparative genomics of the fungal order Sordariales.</title>
        <authorList>
            <consortium name="Lawrence Berkeley National Laboratory"/>
            <person name="Hensen N."/>
            <person name="Bonometti L."/>
            <person name="Westerberg I."/>
            <person name="Brannstrom I.O."/>
            <person name="Guillou S."/>
            <person name="Cros-Aarteil S."/>
            <person name="Calhoun S."/>
            <person name="Haridas S."/>
            <person name="Kuo A."/>
            <person name="Mondo S."/>
            <person name="Pangilinan J."/>
            <person name="Riley R."/>
            <person name="LaButti K."/>
            <person name="Andreopoulos B."/>
            <person name="Lipzen A."/>
            <person name="Chen C."/>
            <person name="Yanf M."/>
            <person name="Daum C."/>
            <person name="Ng V."/>
            <person name="Clum A."/>
            <person name="Steindorff A."/>
            <person name="Ohm R."/>
            <person name="Martin F."/>
            <person name="Silar P."/>
            <person name="Natvig D."/>
            <person name="Lalanne C."/>
            <person name="Gautier V."/>
            <person name="Ament-velasquez S.L."/>
            <person name="Kruys A."/>
            <person name="Hutchinson M.I."/>
            <person name="Powell A.J."/>
            <person name="Barry K."/>
            <person name="Miller A.N."/>
            <person name="Grigoriev I.V."/>
            <person name="Debuchy R."/>
            <person name="Gladieux P."/>
            <person name="Thoren M.H."/>
            <person name="Johannesson H."/>
        </authorList>
    </citation>
    <scope>NUCLEOTIDE SEQUENCE</scope>
    <source>
        <strain evidence="4">SMH3391-2</strain>
    </source>
</reference>
<dbReference type="PANTHER" id="PTHR30383:SF31">
    <property type="entry name" value="SGNH HYDROLASE-TYPE ESTERASE DOMAIN-CONTAINING PROTEIN-RELATED"/>
    <property type="match status" value="1"/>
</dbReference>
<dbReference type="InterPro" id="IPR013830">
    <property type="entry name" value="SGNH_hydro"/>
</dbReference>
<dbReference type="Gene3D" id="3.40.50.1110">
    <property type="entry name" value="SGNH hydrolase"/>
    <property type="match status" value="1"/>
</dbReference>
<dbReference type="SUPFAM" id="SSF69318">
    <property type="entry name" value="Integrin alpha N-terminal domain"/>
    <property type="match status" value="1"/>
</dbReference>
<feature type="non-terminal residue" evidence="4">
    <location>
        <position position="1"/>
    </location>
</feature>
<accession>A0AA39X0X9</accession>
<dbReference type="GO" id="GO:0004622">
    <property type="term" value="F:phosphatidylcholine lysophospholipase activity"/>
    <property type="evidence" value="ECO:0007669"/>
    <property type="project" value="TreeGrafter"/>
</dbReference>
<gene>
    <name evidence="4" type="ORF">B0T17DRAFT_492462</name>
</gene>
<dbReference type="InterPro" id="IPR036514">
    <property type="entry name" value="SGNH_hydro_sf"/>
</dbReference>
<dbReference type="SUPFAM" id="SSF52266">
    <property type="entry name" value="SGNH hydrolase"/>
    <property type="match status" value="1"/>
</dbReference>
<proteinExistence type="predicted"/>
<dbReference type="EMBL" id="JAULSR010000003">
    <property type="protein sequence ID" value="KAK0625151.1"/>
    <property type="molecule type" value="Genomic_DNA"/>
</dbReference>
<dbReference type="AlphaFoldDB" id="A0AA39X0X9"/>
<dbReference type="Pfam" id="PF13517">
    <property type="entry name" value="FG-GAP_3"/>
    <property type="match status" value="1"/>
</dbReference>
<feature type="signal peptide" evidence="2">
    <location>
        <begin position="1"/>
        <end position="21"/>
    </location>
</feature>
<dbReference type="InterPro" id="IPR013517">
    <property type="entry name" value="FG-GAP"/>
</dbReference>
<evidence type="ECO:0000313" key="5">
    <source>
        <dbReference type="Proteomes" id="UP001174934"/>
    </source>
</evidence>
<evidence type="ECO:0000256" key="1">
    <source>
        <dbReference type="ARBA" id="ARBA00022729"/>
    </source>
</evidence>
<organism evidence="4 5">
    <name type="scientific">Bombardia bombarda</name>
    <dbReference type="NCBI Taxonomy" id="252184"/>
    <lineage>
        <taxon>Eukaryota</taxon>
        <taxon>Fungi</taxon>
        <taxon>Dikarya</taxon>
        <taxon>Ascomycota</taxon>
        <taxon>Pezizomycotina</taxon>
        <taxon>Sordariomycetes</taxon>
        <taxon>Sordariomycetidae</taxon>
        <taxon>Sordariales</taxon>
        <taxon>Lasiosphaeriaceae</taxon>
        <taxon>Bombardia</taxon>
    </lineage>
</organism>
<dbReference type="Gene3D" id="2.130.10.130">
    <property type="entry name" value="Integrin alpha, N-terminal"/>
    <property type="match status" value="1"/>
</dbReference>